<evidence type="ECO:0000313" key="3">
    <source>
        <dbReference type="Proteomes" id="UP000676996"/>
    </source>
</evidence>
<dbReference type="GO" id="GO:0006355">
    <property type="term" value="P:regulation of DNA-templated transcription"/>
    <property type="evidence" value="ECO:0007669"/>
    <property type="project" value="InterPro"/>
</dbReference>
<sequence>MSVTVPVQVRLDHSLVKAIDQRATSAKMSRADVLRELLAAALATPQPSVPAIDPLMDRILDALARLAVKVDACSEASEHAAVNAFAAYATTRLHALKMLPQEQQRPFVEQLAPNVARVVQP</sequence>
<protein>
    <submittedName>
        <fullName evidence="2">Ribbon-helix-helix protein, CopG family</fullName>
    </submittedName>
</protein>
<comment type="caution">
    <text evidence="2">The sequence shown here is derived from an EMBL/GenBank/DDBJ whole genome shotgun (WGS) entry which is preliminary data.</text>
</comment>
<dbReference type="RefSeq" id="WP_284053312.1">
    <property type="nucleotide sequence ID" value="NZ_JAGRQC010000001.1"/>
</dbReference>
<dbReference type="InterPro" id="IPR002145">
    <property type="entry name" value="CopG"/>
</dbReference>
<dbReference type="EMBL" id="JAGRQC010000001">
    <property type="protein sequence ID" value="MBR0552057.1"/>
    <property type="molecule type" value="Genomic_DNA"/>
</dbReference>
<name>A0A8T4IBL8_9SPHN</name>
<evidence type="ECO:0000313" key="2">
    <source>
        <dbReference type="EMBL" id="MBR0552057.1"/>
    </source>
</evidence>
<proteinExistence type="predicted"/>
<keyword evidence="3" id="KW-1185">Reference proteome</keyword>
<dbReference type="AlphaFoldDB" id="A0A8T4IBL8"/>
<organism evidence="2 3">
    <name type="scientific">Stakelama marina</name>
    <dbReference type="NCBI Taxonomy" id="2826939"/>
    <lineage>
        <taxon>Bacteria</taxon>
        <taxon>Pseudomonadati</taxon>
        <taxon>Pseudomonadota</taxon>
        <taxon>Alphaproteobacteria</taxon>
        <taxon>Sphingomonadales</taxon>
        <taxon>Sphingomonadaceae</taxon>
        <taxon>Stakelama</taxon>
    </lineage>
</organism>
<reference evidence="2" key="1">
    <citation type="submission" date="2021-04" db="EMBL/GenBank/DDBJ databases">
        <title>Ouciella asimina sp. nov., isolated from the surface seawater in the hydrothermal field of Okinawa Trough.</title>
        <authorList>
            <person name="Shuang W."/>
        </authorList>
    </citation>
    <scope>NUCLEOTIDE SEQUENCE</scope>
    <source>
        <strain evidence="2">LXI357</strain>
    </source>
</reference>
<dbReference type="Proteomes" id="UP000676996">
    <property type="component" value="Unassembled WGS sequence"/>
</dbReference>
<dbReference type="CDD" id="cd21631">
    <property type="entry name" value="RHH_CopG_NikR-like"/>
    <property type="match status" value="1"/>
</dbReference>
<gene>
    <name evidence="2" type="ORF">J7S20_06035</name>
</gene>
<dbReference type="Pfam" id="PF01402">
    <property type="entry name" value="RHH_1"/>
    <property type="match status" value="1"/>
</dbReference>
<feature type="domain" description="Ribbon-helix-helix protein CopG" evidence="1">
    <location>
        <begin position="6"/>
        <end position="44"/>
    </location>
</feature>
<accession>A0A8T4IBL8</accession>
<evidence type="ECO:0000259" key="1">
    <source>
        <dbReference type="Pfam" id="PF01402"/>
    </source>
</evidence>